<comment type="caution">
    <text evidence="1">The sequence shown here is derived from an EMBL/GenBank/DDBJ whole genome shotgun (WGS) entry which is preliminary data.</text>
</comment>
<organism evidence="1 2">
    <name type="scientific">Dallia pectoralis</name>
    <name type="common">Alaska blackfish</name>
    <dbReference type="NCBI Taxonomy" id="75939"/>
    <lineage>
        <taxon>Eukaryota</taxon>
        <taxon>Metazoa</taxon>
        <taxon>Chordata</taxon>
        <taxon>Craniata</taxon>
        <taxon>Vertebrata</taxon>
        <taxon>Euteleostomi</taxon>
        <taxon>Actinopterygii</taxon>
        <taxon>Neopterygii</taxon>
        <taxon>Teleostei</taxon>
        <taxon>Protacanthopterygii</taxon>
        <taxon>Esociformes</taxon>
        <taxon>Umbridae</taxon>
        <taxon>Dallia</taxon>
    </lineage>
</organism>
<gene>
    <name evidence="1" type="ORF">DPEC_G00153580</name>
</gene>
<name>A0ACC2GK93_DALPE</name>
<dbReference type="EMBL" id="CM055739">
    <property type="protein sequence ID" value="KAJ8003936.1"/>
    <property type="molecule type" value="Genomic_DNA"/>
</dbReference>
<dbReference type="Proteomes" id="UP001157502">
    <property type="component" value="Chromosome 12"/>
</dbReference>
<keyword evidence="2" id="KW-1185">Reference proteome</keyword>
<protein>
    <submittedName>
        <fullName evidence="1">Uncharacterized protein</fullName>
    </submittedName>
</protein>
<evidence type="ECO:0000313" key="2">
    <source>
        <dbReference type="Proteomes" id="UP001157502"/>
    </source>
</evidence>
<reference evidence="1" key="1">
    <citation type="submission" date="2021-05" db="EMBL/GenBank/DDBJ databases">
        <authorList>
            <person name="Pan Q."/>
            <person name="Jouanno E."/>
            <person name="Zahm M."/>
            <person name="Klopp C."/>
            <person name="Cabau C."/>
            <person name="Louis A."/>
            <person name="Berthelot C."/>
            <person name="Parey E."/>
            <person name="Roest Crollius H."/>
            <person name="Montfort J."/>
            <person name="Robinson-Rechavi M."/>
            <person name="Bouchez O."/>
            <person name="Lampietro C."/>
            <person name="Lopez Roques C."/>
            <person name="Donnadieu C."/>
            <person name="Postlethwait J."/>
            <person name="Bobe J."/>
            <person name="Dillon D."/>
            <person name="Chandos A."/>
            <person name="von Hippel F."/>
            <person name="Guiguen Y."/>
        </authorList>
    </citation>
    <scope>NUCLEOTIDE SEQUENCE</scope>
    <source>
        <strain evidence="1">YG-Jan2019</strain>
    </source>
</reference>
<proteinExistence type="predicted"/>
<accession>A0ACC2GK93</accession>
<evidence type="ECO:0000313" key="1">
    <source>
        <dbReference type="EMBL" id="KAJ8003936.1"/>
    </source>
</evidence>
<sequence>MEPLSMQIQSGWGGEGWRTEARPAVVYNTWLYLLLCPAPLSSRLARYRAGAGGREAGLKRPIYHTEDTIIALVYHQRPCFHYFSLMIGSVRLPTPANKAHVPITTLLPANGTPFNVQLEGARYETSALGRDQGSI</sequence>